<keyword evidence="4" id="KW-0175">Coiled coil</keyword>
<reference evidence="6 7" key="1">
    <citation type="submission" date="2023-04" db="EMBL/GenBank/DDBJ databases">
        <title>Spirochaete genome identified in red abalone sample constitutes a novel genus.</title>
        <authorList>
            <person name="Sharma S.P."/>
            <person name="Purcell C.M."/>
            <person name="Hyde J.R."/>
            <person name="Severin A.J."/>
        </authorList>
    </citation>
    <scope>NUCLEOTIDE SEQUENCE [LARGE SCALE GENOMIC DNA]</scope>
    <source>
        <strain evidence="6 7">SP-2023</strain>
    </source>
</reference>
<dbReference type="RefSeq" id="WP_326926242.1">
    <property type="nucleotide sequence ID" value="NZ_CP123443.1"/>
</dbReference>
<dbReference type="PANTHER" id="PTHR20982">
    <property type="entry name" value="RIBOSOME RECYCLING FACTOR"/>
    <property type="match status" value="1"/>
</dbReference>
<dbReference type="InterPro" id="IPR023584">
    <property type="entry name" value="Ribosome_recyc_fac_dom"/>
</dbReference>
<dbReference type="EMBL" id="CP123443">
    <property type="protein sequence ID" value="WGK68077.1"/>
    <property type="molecule type" value="Genomic_DNA"/>
</dbReference>
<dbReference type="SUPFAM" id="SSF55194">
    <property type="entry name" value="Ribosome recycling factor, RRF"/>
    <property type="match status" value="1"/>
</dbReference>
<keyword evidence="2 3" id="KW-0648">Protein biosynthesis</keyword>
<dbReference type="Pfam" id="PF01765">
    <property type="entry name" value="RRF"/>
    <property type="match status" value="1"/>
</dbReference>
<name>A0ABY8MDN2_9SPIO</name>
<evidence type="ECO:0000313" key="6">
    <source>
        <dbReference type="EMBL" id="WGK68077.1"/>
    </source>
</evidence>
<accession>A0ABY8MDN2</accession>
<evidence type="ECO:0000256" key="3">
    <source>
        <dbReference type="HAMAP-Rule" id="MF_00040"/>
    </source>
</evidence>
<dbReference type="NCBIfam" id="TIGR00496">
    <property type="entry name" value="frr"/>
    <property type="match status" value="1"/>
</dbReference>
<sequence>MGLSDKDLSEKMDKVIHSLGHDYASLRTGRATPQLLDKVMVDYYGAPTPLKQVANVSIPEAREILIAPFDRNMLKDVERAIQASDLGLTPNNDGKNIRLQVPALTEERRKDLVKQAKAMAEKARVSLRNIRREMNDRIKDNKELSEDMQKHEATEVQHFTDKMVKQVDETLHRKEQEILEI</sequence>
<dbReference type="InterPro" id="IPR036191">
    <property type="entry name" value="RRF_sf"/>
</dbReference>
<dbReference type="InterPro" id="IPR002661">
    <property type="entry name" value="Ribosome_recyc_fac"/>
</dbReference>
<evidence type="ECO:0000313" key="7">
    <source>
        <dbReference type="Proteomes" id="UP001228690"/>
    </source>
</evidence>
<dbReference type="Proteomes" id="UP001228690">
    <property type="component" value="Chromosome"/>
</dbReference>
<evidence type="ECO:0000256" key="2">
    <source>
        <dbReference type="ARBA" id="ARBA00022917"/>
    </source>
</evidence>
<dbReference type="CDD" id="cd00520">
    <property type="entry name" value="RRF"/>
    <property type="match status" value="1"/>
</dbReference>
<comment type="subcellular location">
    <subcellularLocation>
        <location evidence="3">Cytoplasm</location>
    </subcellularLocation>
</comment>
<organism evidence="6 7">
    <name type="scientific">Candidatus Haliotispira prima</name>
    <dbReference type="NCBI Taxonomy" id="3034016"/>
    <lineage>
        <taxon>Bacteria</taxon>
        <taxon>Pseudomonadati</taxon>
        <taxon>Spirochaetota</taxon>
        <taxon>Spirochaetia</taxon>
        <taxon>Spirochaetales</taxon>
        <taxon>Spirochaetaceae</taxon>
        <taxon>Candidatus Haliotispira</taxon>
    </lineage>
</organism>
<dbReference type="Gene3D" id="3.30.1360.40">
    <property type="match status" value="1"/>
</dbReference>
<dbReference type="Gene3D" id="1.10.132.20">
    <property type="entry name" value="Ribosome-recycling factor"/>
    <property type="match status" value="1"/>
</dbReference>
<keyword evidence="7" id="KW-1185">Reference proteome</keyword>
<evidence type="ECO:0000256" key="4">
    <source>
        <dbReference type="SAM" id="Coils"/>
    </source>
</evidence>
<evidence type="ECO:0000256" key="1">
    <source>
        <dbReference type="ARBA" id="ARBA00005912"/>
    </source>
</evidence>
<dbReference type="PANTHER" id="PTHR20982:SF3">
    <property type="entry name" value="MITOCHONDRIAL RIBOSOME RECYCLING FACTOR PSEUDO 1"/>
    <property type="match status" value="1"/>
</dbReference>
<feature type="coiled-coil region" evidence="4">
    <location>
        <begin position="113"/>
        <end position="147"/>
    </location>
</feature>
<evidence type="ECO:0000259" key="5">
    <source>
        <dbReference type="Pfam" id="PF01765"/>
    </source>
</evidence>
<gene>
    <name evidence="3 6" type="primary">frr</name>
    <name evidence="6" type="ORF">P0082_06230</name>
</gene>
<protein>
    <recommendedName>
        <fullName evidence="3">Ribosome-recycling factor</fullName>
        <shortName evidence="3">RRF</shortName>
    </recommendedName>
    <alternativeName>
        <fullName evidence="3">Ribosome-releasing factor</fullName>
    </alternativeName>
</protein>
<dbReference type="HAMAP" id="MF_00040">
    <property type="entry name" value="RRF"/>
    <property type="match status" value="1"/>
</dbReference>
<feature type="domain" description="Ribosome recycling factor" evidence="5">
    <location>
        <begin position="21"/>
        <end position="179"/>
    </location>
</feature>
<comment type="similarity">
    <text evidence="1 3">Belongs to the RRF family.</text>
</comment>
<proteinExistence type="inferred from homology"/>
<comment type="function">
    <text evidence="3">Responsible for the release of ribosomes from messenger RNA at the termination of protein biosynthesis. May increase the efficiency of translation by recycling ribosomes from one round of translation to another.</text>
</comment>
<keyword evidence="3" id="KW-0963">Cytoplasm</keyword>